<evidence type="ECO:0000313" key="2">
    <source>
        <dbReference type="Proteomes" id="UP000828941"/>
    </source>
</evidence>
<reference evidence="1 2" key="1">
    <citation type="journal article" date="2022" name="DNA Res.">
        <title>Chromosomal-level genome assembly of the orchid tree Bauhinia variegata (Leguminosae; Cercidoideae) supports the allotetraploid origin hypothesis of Bauhinia.</title>
        <authorList>
            <person name="Zhong Y."/>
            <person name="Chen Y."/>
            <person name="Zheng D."/>
            <person name="Pang J."/>
            <person name="Liu Y."/>
            <person name="Luo S."/>
            <person name="Meng S."/>
            <person name="Qian L."/>
            <person name="Wei D."/>
            <person name="Dai S."/>
            <person name="Zhou R."/>
        </authorList>
    </citation>
    <scope>NUCLEOTIDE SEQUENCE [LARGE SCALE GENOMIC DNA]</scope>
    <source>
        <strain evidence="1">BV-YZ2020</strain>
    </source>
</reference>
<name>A0ACB9PA18_BAUVA</name>
<dbReference type="EMBL" id="CM039430">
    <property type="protein sequence ID" value="KAI4345315.1"/>
    <property type="molecule type" value="Genomic_DNA"/>
</dbReference>
<organism evidence="1 2">
    <name type="scientific">Bauhinia variegata</name>
    <name type="common">Purple orchid tree</name>
    <name type="synonym">Phanera variegata</name>
    <dbReference type="NCBI Taxonomy" id="167791"/>
    <lineage>
        <taxon>Eukaryota</taxon>
        <taxon>Viridiplantae</taxon>
        <taxon>Streptophyta</taxon>
        <taxon>Embryophyta</taxon>
        <taxon>Tracheophyta</taxon>
        <taxon>Spermatophyta</taxon>
        <taxon>Magnoliopsida</taxon>
        <taxon>eudicotyledons</taxon>
        <taxon>Gunneridae</taxon>
        <taxon>Pentapetalae</taxon>
        <taxon>rosids</taxon>
        <taxon>fabids</taxon>
        <taxon>Fabales</taxon>
        <taxon>Fabaceae</taxon>
        <taxon>Cercidoideae</taxon>
        <taxon>Cercideae</taxon>
        <taxon>Bauhiniinae</taxon>
        <taxon>Bauhinia</taxon>
    </lineage>
</organism>
<comment type="caution">
    <text evidence="1">The sequence shown here is derived from an EMBL/GenBank/DDBJ whole genome shotgun (WGS) entry which is preliminary data.</text>
</comment>
<keyword evidence="2" id="KW-1185">Reference proteome</keyword>
<accession>A0ACB9PA18</accession>
<gene>
    <name evidence="1" type="ORF">L6164_012449</name>
</gene>
<sequence length="389" mass="44839">MPKVRRVRSPSIDRSRSSPYSSSSKNVELQKAMNLSGSDEDIKEWEDARCPICMEPPHNAVLLKCCSHEMGCRPFMCNTSYRHSNCLDQFCKSLAPHLSTAILQEIPLTSTAYRRSWEVQSEHGNPSQCGGQLEPKLMCPLCRGEIYGYMVLEPARRYMNSKARSCSSETCEFQGTYSELRKHARSEHPSVRPSEVDPSRQRDWTRMEQERDLEDFLSTIQVSSGEEYDGDDFEGGLISFMSLLFVGIFHSIDEANRMSRVLDASGQRVPLPDRRSGTLLRTSDDVRTNRSARWRRNFSSMHSMETYHTGRWRSNSSTVEPNFTARWRRGMPSSRSRRDLNQYYREATPGVGSSSTRTPPWRNISSARNPRSQRLRWRDHRWSAGNNLQ</sequence>
<protein>
    <submittedName>
        <fullName evidence="1">Uncharacterized protein</fullName>
    </submittedName>
</protein>
<dbReference type="Proteomes" id="UP000828941">
    <property type="component" value="Chromosome 5"/>
</dbReference>
<evidence type="ECO:0000313" key="1">
    <source>
        <dbReference type="EMBL" id="KAI4345315.1"/>
    </source>
</evidence>
<proteinExistence type="predicted"/>